<evidence type="ECO:0000313" key="3">
    <source>
        <dbReference type="Proteomes" id="UP000000763"/>
    </source>
</evidence>
<proteinExistence type="predicted"/>
<dbReference type="Gramene" id="Os09t0468650-01">
    <property type="protein sequence ID" value="Os09t0468650-01"/>
    <property type="gene ID" value="Os09g0468650"/>
</dbReference>
<dbReference type="Proteomes" id="UP000000763">
    <property type="component" value="Chromosome 9"/>
</dbReference>
<reference evidence="3" key="2">
    <citation type="journal article" date="2008" name="Nucleic Acids Res.">
        <title>The rice annotation project database (RAP-DB): 2008 update.</title>
        <authorList>
            <consortium name="The rice annotation project (RAP)"/>
        </authorList>
    </citation>
    <scope>GENOME REANNOTATION</scope>
    <source>
        <strain evidence="3">cv. Nipponbare</strain>
    </source>
</reference>
<dbReference type="EMBL" id="AP008215">
    <property type="protein sequence ID" value="BAH94606.1"/>
    <property type="molecule type" value="Genomic_DNA"/>
</dbReference>
<feature type="region of interest" description="Disordered" evidence="1">
    <location>
        <begin position="1"/>
        <end position="21"/>
    </location>
</feature>
<evidence type="ECO:0000313" key="2">
    <source>
        <dbReference type="EMBL" id="BAH94606.1"/>
    </source>
</evidence>
<organism evidence="2 3">
    <name type="scientific">Oryza sativa subsp. japonica</name>
    <name type="common">Rice</name>
    <dbReference type="NCBI Taxonomy" id="39947"/>
    <lineage>
        <taxon>Eukaryota</taxon>
        <taxon>Viridiplantae</taxon>
        <taxon>Streptophyta</taxon>
        <taxon>Embryophyta</taxon>
        <taxon>Tracheophyta</taxon>
        <taxon>Spermatophyta</taxon>
        <taxon>Magnoliopsida</taxon>
        <taxon>Liliopsida</taxon>
        <taxon>Poales</taxon>
        <taxon>Poaceae</taxon>
        <taxon>BOP clade</taxon>
        <taxon>Oryzoideae</taxon>
        <taxon>Oryzeae</taxon>
        <taxon>Oryzinae</taxon>
        <taxon>Oryza</taxon>
        <taxon>Oryza sativa</taxon>
    </lineage>
</organism>
<dbReference type="AlphaFoldDB" id="A0A0P0XP38"/>
<name>A0A0P0XP38_ORYSJ</name>
<gene>
    <name evidence="2" type="ordered locus">Os09g0468650</name>
</gene>
<accession>A0A0P0XP38</accession>
<feature type="non-terminal residue" evidence="2">
    <location>
        <position position="1"/>
    </location>
</feature>
<sequence>PPRRARVEVGEERRVGPGHAPGVEKLKQEVALDALAESAVVVQANEDPKVWPARRRGLDAAEHDVGERHPVVRIVHHDGALAGEEQVGGELVEVYLTTVSASEERSSRAMEYPT</sequence>
<dbReference type="KEGG" id="dosa:Os09g0468650"/>
<feature type="compositionally biased region" description="Basic and acidic residues" evidence="1">
    <location>
        <begin position="1"/>
        <end position="15"/>
    </location>
</feature>
<evidence type="ECO:0000256" key="1">
    <source>
        <dbReference type="SAM" id="MobiDB-lite"/>
    </source>
</evidence>
<protein>
    <submittedName>
        <fullName evidence="2">Os09g0468650 protein</fullName>
    </submittedName>
</protein>
<reference evidence="2 3" key="1">
    <citation type="journal article" date="2005" name="Nature">
        <title>The map-based sequence of the rice genome.</title>
        <authorList>
            <consortium name="International rice genome sequencing project (IRGSP)"/>
            <person name="Matsumoto T."/>
            <person name="Wu J."/>
            <person name="Kanamori H."/>
            <person name="Katayose Y."/>
            <person name="Fujisawa M."/>
            <person name="Namiki N."/>
            <person name="Mizuno H."/>
            <person name="Yamamoto K."/>
            <person name="Antonio B.A."/>
            <person name="Baba T."/>
            <person name="Sakata K."/>
            <person name="Nagamura Y."/>
            <person name="Aoki H."/>
            <person name="Arikawa K."/>
            <person name="Arita K."/>
            <person name="Bito T."/>
            <person name="Chiden Y."/>
            <person name="Fujitsuka N."/>
            <person name="Fukunaka R."/>
            <person name="Hamada M."/>
            <person name="Harada C."/>
            <person name="Hayashi A."/>
            <person name="Hijishita S."/>
            <person name="Honda M."/>
            <person name="Hosokawa S."/>
            <person name="Ichikawa Y."/>
            <person name="Idonuma A."/>
            <person name="Iijima M."/>
            <person name="Ikeda M."/>
            <person name="Ikeno M."/>
            <person name="Ito K."/>
            <person name="Ito S."/>
            <person name="Ito T."/>
            <person name="Ito Y."/>
            <person name="Ito Y."/>
            <person name="Iwabuchi A."/>
            <person name="Kamiya K."/>
            <person name="Karasawa W."/>
            <person name="Kurita K."/>
            <person name="Katagiri S."/>
            <person name="Kikuta A."/>
            <person name="Kobayashi H."/>
            <person name="Kobayashi N."/>
            <person name="Machita K."/>
            <person name="Maehara T."/>
            <person name="Masukawa M."/>
            <person name="Mizubayashi T."/>
            <person name="Mukai Y."/>
            <person name="Nagasaki H."/>
            <person name="Nagata Y."/>
            <person name="Naito S."/>
            <person name="Nakashima M."/>
            <person name="Nakama Y."/>
            <person name="Nakamichi Y."/>
            <person name="Nakamura M."/>
            <person name="Meguro A."/>
            <person name="Negishi M."/>
            <person name="Ohta I."/>
            <person name="Ohta T."/>
            <person name="Okamoto M."/>
            <person name="Ono N."/>
            <person name="Saji S."/>
            <person name="Sakaguchi M."/>
            <person name="Sakai K."/>
            <person name="Shibata M."/>
            <person name="Shimokawa T."/>
            <person name="Song J."/>
            <person name="Takazaki Y."/>
            <person name="Terasawa K."/>
            <person name="Tsugane M."/>
            <person name="Tsuji K."/>
            <person name="Ueda S."/>
            <person name="Waki K."/>
            <person name="Yamagata H."/>
            <person name="Yamamoto M."/>
            <person name="Yamamoto S."/>
            <person name="Yamane H."/>
            <person name="Yoshiki S."/>
            <person name="Yoshihara R."/>
            <person name="Yukawa K."/>
            <person name="Zhong H."/>
            <person name="Yano M."/>
            <person name="Yuan Q."/>
            <person name="Ouyang S."/>
            <person name="Liu J."/>
            <person name="Jones K.M."/>
            <person name="Gansberger K."/>
            <person name="Moffat K."/>
            <person name="Hill J."/>
            <person name="Bera J."/>
            <person name="Fadrosh D."/>
            <person name="Jin S."/>
            <person name="Johri S."/>
            <person name="Kim M."/>
            <person name="Overton L."/>
            <person name="Reardon M."/>
            <person name="Tsitrin T."/>
            <person name="Vuong H."/>
            <person name="Weaver B."/>
            <person name="Ciecko A."/>
            <person name="Tallon L."/>
            <person name="Jackson J."/>
            <person name="Pai G."/>
            <person name="Aken S.V."/>
            <person name="Utterback T."/>
            <person name="Reidmuller S."/>
            <person name="Feldblyum T."/>
            <person name="Hsiao J."/>
            <person name="Zismann V."/>
            <person name="Iobst S."/>
            <person name="de Vazeille A.R."/>
            <person name="Buell C.R."/>
            <person name="Ying K."/>
            <person name="Li Y."/>
            <person name="Lu T."/>
            <person name="Huang Y."/>
            <person name="Zhao Q."/>
            <person name="Feng Q."/>
            <person name="Zhang L."/>
            <person name="Zhu J."/>
            <person name="Weng Q."/>
            <person name="Mu J."/>
            <person name="Lu Y."/>
            <person name="Fan D."/>
            <person name="Liu Y."/>
            <person name="Guan J."/>
            <person name="Zhang Y."/>
            <person name="Yu S."/>
            <person name="Liu X."/>
            <person name="Zhang Y."/>
            <person name="Hong G."/>
            <person name="Han B."/>
            <person name="Choisne N."/>
            <person name="Demange N."/>
            <person name="Orjeda G."/>
            <person name="Samain S."/>
            <person name="Cattolico L."/>
            <person name="Pelletier E."/>
            <person name="Couloux A."/>
            <person name="Segurens B."/>
            <person name="Wincker P."/>
            <person name="D'Hont A."/>
            <person name="Scarpelli C."/>
            <person name="Weissenbach J."/>
            <person name="Salanoubat M."/>
            <person name="Quetier F."/>
            <person name="Yu Y."/>
            <person name="Kim H.R."/>
            <person name="Rambo T."/>
            <person name="Currie J."/>
            <person name="Collura K."/>
            <person name="Luo M."/>
            <person name="Yang T."/>
            <person name="Ammiraju J.S.S."/>
            <person name="Engler F."/>
            <person name="Soderlund C."/>
            <person name="Wing R.A."/>
            <person name="Palmer L.E."/>
            <person name="de la Bastide M."/>
            <person name="Spiegel L."/>
            <person name="Nascimento L."/>
            <person name="Zutavern T."/>
            <person name="O'Shaughnessy A."/>
            <person name="Dike S."/>
            <person name="Dedhia N."/>
            <person name="Preston R."/>
            <person name="Balija V."/>
            <person name="McCombie W.R."/>
            <person name="Chow T."/>
            <person name="Chen H."/>
            <person name="Chung M."/>
            <person name="Chen C."/>
            <person name="Shaw J."/>
            <person name="Wu H."/>
            <person name="Hsiao K."/>
            <person name="Chao Y."/>
            <person name="Chu M."/>
            <person name="Cheng C."/>
            <person name="Hour A."/>
            <person name="Lee P."/>
            <person name="Lin S."/>
            <person name="Lin Y."/>
            <person name="Liou J."/>
            <person name="Liu S."/>
            <person name="Hsing Y."/>
            <person name="Raghuvanshi S."/>
            <person name="Mohanty A."/>
            <person name="Bharti A.K."/>
            <person name="Gaur A."/>
            <person name="Gupta V."/>
            <person name="Kumar D."/>
            <person name="Ravi V."/>
            <person name="Vij S."/>
            <person name="Kapur A."/>
            <person name="Khurana P."/>
            <person name="Khurana P."/>
            <person name="Khurana J.P."/>
            <person name="Tyagi A.K."/>
            <person name="Gaikwad K."/>
            <person name="Singh A."/>
            <person name="Dalal V."/>
            <person name="Srivastava S."/>
            <person name="Dixit A."/>
            <person name="Pal A.K."/>
            <person name="Ghazi I.A."/>
            <person name="Yadav M."/>
            <person name="Pandit A."/>
            <person name="Bhargava A."/>
            <person name="Sureshbabu K."/>
            <person name="Batra K."/>
            <person name="Sharma T.R."/>
            <person name="Mohapatra T."/>
            <person name="Singh N.K."/>
            <person name="Messing J."/>
            <person name="Nelson A.B."/>
            <person name="Fuks G."/>
            <person name="Kavchok S."/>
            <person name="Keizer G."/>
            <person name="Linton E."/>
            <person name="Llaca V."/>
            <person name="Song R."/>
            <person name="Tanyolac B."/>
            <person name="Young S."/>
            <person name="Ho-Il K."/>
            <person name="Hahn J.H."/>
            <person name="Sangsakoo G."/>
            <person name="Vanavichit A."/>
            <person name="de Mattos Luiz.A.T."/>
            <person name="Zimmer P.D."/>
            <person name="Malone G."/>
            <person name="Dellagostin O."/>
            <person name="de Oliveira A.C."/>
            <person name="Bevan M."/>
            <person name="Bancroft I."/>
            <person name="Minx P."/>
            <person name="Cordum H."/>
            <person name="Wilson R."/>
            <person name="Cheng Z."/>
            <person name="Jin W."/>
            <person name="Jiang J."/>
            <person name="Leong S.A."/>
            <person name="Iwama H."/>
            <person name="Gojobori T."/>
            <person name="Itoh T."/>
            <person name="Niimura Y."/>
            <person name="Fujii Y."/>
            <person name="Habara T."/>
            <person name="Sakai H."/>
            <person name="Sato Y."/>
            <person name="Wilson G."/>
            <person name="Kumar K."/>
            <person name="McCouch S."/>
            <person name="Juretic N."/>
            <person name="Hoen D."/>
            <person name="Wright S."/>
            <person name="Bruskiewich R."/>
            <person name="Bureau T."/>
            <person name="Miyao A."/>
            <person name="Hirochika H."/>
            <person name="Nishikawa T."/>
            <person name="Kadowaki K."/>
            <person name="Sugiura M."/>
            <person name="Burr B."/>
            <person name="Sasaki T."/>
        </authorList>
    </citation>
    <scope>NUCLEOTIDE SEQUENCE [LARGE SCALE GENOMIC DNA]</scope>
    <source>
        <strain evidence="3">cv. Nipponbare</strain>
    </source>
</reference>